<keyword evidence="7" id="KW-1185">Reference proteome</keyword>
<proteinExistence type="predicted"/>
<dbReference type="EMBL" id="JACHNZ010000036">
    <property type="protein sequence ID" value="MBB4633165.1"/>
    <property type="molecule type" value="Genomic_DNA"/>
</dbReference>
<evidence type="ECO:0000256" key="1">
    <source>
        <dbReference type="ARBA" id="ARBA00004141"/>
    </source>
</evidence>
<reference evidence="6 7" key="1">
    <citation type="submission" date="2020-08" db="EMBL/GenBank/DDBJ databases">
        <title>Genomic Encyclopedia of Type Strains, Phase IV (KMG-IV): sequencing the most valuable type-strain genomes for metagenomic binning, comparative biology and taxonomic classification.</title>
        <authorList>
            <person name="Goeker M."/>
        </authorList>
    </citation>
    <scope>NUCLEOTIDE SEQUENCE [LARGE SCALE GENOMIC DNA]</scope>
    <source>
        <strain evidence="6 7">DSM 17328</strain>
    </source>
</reference>
<dbReference type="SUPFAM" id="SSF161084">
    <property type="entry name" value="MAPEG domain-like"/>
    <property type="match status" value="1"/>
</dbReference>
<feature type="transmembrane region" description="Helical" evidence="5">
    <location>
        <begin position="59"/>
        <end position="92"/>
    </location>
</feature>
<dbReference type="GO" id="GO:0004364">
    <property type="term" value="F:glutathione transferase activity"/>
    <property type="evidence" value="ECO:0007669"/>
    <property type="project" value="UniProtKB-EC"/>
</dbReference>
<dbReference type="RefSeq" id="WP_184070533.1">
    <property type="nucleotide sequence ID" value="NZ_JACHNZ010000036.1"/>
</dbReference>
<sequence>MQMYPLTLIGTLAALAVFVWASIPVGQARGKFGVKAPAVTGHPEFERAFRAHQNTMEQIVLFLPLVWIVATLFGDLWGGIYSLVWVVGRIAFVIGYIRDAEKRAAGFLISSLASLAALVGAIVAVVIDLVR</sequence>
<evidence type="ECO:0000256" key="2">
    <source>
        <dbReference type="ARBA" id="ARBA00022692"/>
    </source>
</evidence>
<dbReference type="PANTHER" id="PTHR10250">
    <property type="entry name" value="MICROSOMAL GLUTATHIONE S-TRANSFERASE"/>
    <property type="match status" value="1"/>
</dbReference>
<evidence type="ECO:0000256" key="4">
    <source>
        <dbReference type="ARBA" id="ARBA00023136"/>
    </source>
</evidence>
<accession>A0A7W7B4X0</accession>
<comment type="caution">
    <text evidence="6">The sequence shown here is derived from an EMBL/GenBank/DDBJ whole genome shotgun (WGS) entry which is preliminary data.</text>
</comment>
<keyword evidence="3 5" id="KW-1133">Transmembrane helix</keyword>
<feature type="transmembrane region" description="Helical" evidence="5">
    <location>
        <begin position="104"/>
        <end position="127"/>
    </location>
</feature>
<evidence type="ECO:0000313" key="7">
    <source>
        <dbReference type="Proteomes" id="UP000566324"/>
    </source>
</evidence>
<gene>
    <name evidence="6" type="ORF">GGQ98_002795</name>
</gene>
<dbReference type="InterPro" id="IPR023352">
    <property type="entry name" value="MAPEG-like_dom_sf"/>
</dbReference>
<dbReference type="Gene3D" id="1.20.120.550">
    <property type="entry name" value="Membrane associated eicosanoid/glutathione metabolism-like domain"/>
    <property type="match status" value="1"/>
</dbReference>
<name>A0A7W7B4X0_9SPHN</name>
<dbReference type="GO" id="GO:0006691">
    <property type="term" value="P:leukotriene metabolic process"/>
    <property type="evidence" value="ECO:0007669"/>
    <property type="project" value="UniProtKB-ARBA"/>
</dbReference>
<dbReference type="GO" id="GO:0016020">
    <property type="term" value="C:membrane"/>
    <property type="evidence" value="ECO:0007669"/>
    <property type="project" value="UniProtKB-SubCell"/>
</dbReference>
<dbReference type="InterPro" id="IPR001129">
    <property type="entry name" value="Membr-assoc_MAPEG"/>
</dbReference>
<dbReference type="AlphaFoldDB" id="A0A7W7B4X0"/>
<evidence type="ECO:0000256" key="5">
    <source>
        <dbReference type="SAM" id="Phobius"/>
    </source>
</evidence>
<dbReference type="Proteomes" id="UP000566324">
    <property type="component" value="Unassembled WGS sequence"/>
</dbReference>
<comment type="subcellular location">
    <subcellularLocation>
        <location evidence="1">Membrane</location>
        <topology evidence="1">Multi-pass membrane protein</topology>
    </subcellularLocation>
</comment>
<keyword evidence="2 5" id="KW-0812">Transmembrane</keyword>
<dbReference type="GO" id="GO:0004602">
    <property type="term" value="F:glutathione peroxidase activity"/>
    <property type="evidence" value="ECO:0007669"/>
    <property type="project" value="TreeGrafter"/>
</dbReference>
<dbReference type="InterPro" id="IPR050997">
    <property type="entry name" value="MAPEG"/>
</dbReference>
<protein>
    <submittedName>
        <fullName evidence="6">Glutathione S-transferase</fullName>
        <ecNumber evidence="6">2.5.1.18</ecNumber>
    </submittedName>
</protein>
<keyword evidence="4 5" id="KW-0472">Membrane</keyword>
<dbReference type="EC" id="2.5.1.18" evidence="6"/>
<evidence type="ECO:0000256" key="3">
    <source>
        <dbReference type="ARBA" id="ARBA00022989"/>
    </source>
</evidence>
<organism evidence="6 7">
    <name type="scientific">Sphingosinicella soli</name>
    <dbReference type="NCBI Taxonomy" id="333708"/>
    <lineage>
        <taxon>Bacteria</taxon>
        <taxon>Pseudomonadati</taxon>
        <taxon>Pseudomonadota</taxon>
        <taxon>Alphaproteobacteria</taxon>
        <taxon>Sphingomonadales</taxon>
        <taxon>Sphingosinicellaceae</taxon>
        <taxon>Sphingosinicella</taxon>
    </lineage>
</organism>
<keyword evidence="6" id="KW-0808">Transferase</keyword>
<dbReference type="PANTHER" id="PTHR10250:SF15">
    <property type="entry name" value="MICROSOMAL GLUTATHIONE S-TRANSFERASE-RELATED"/>
    <property type="match status" value="1"/>
</dbReference>
<evidence type="ECO:0000313" key="6">
    <source>
        <dbReference type="EMBL" id="MBB4633165.1"/>
    </source>
</evidence>
<dbReference type="Pfam" id="PF01124">
    <property type="entry name" value="MAPEG"/>
    <property type="match status" value="1"/>
</dbReference>